<dbReference type="GO" id="GO:0005886">
    <property type="term" value="C:plasma membrane"/>
    <property type="evidence" value="ECO:0007669"/>
    <property type="project" value="UniProtKB-SubCell"/>
</dbReference>
<accession>A0A142CWR7</accession>
<feature type="transmembrane region" description="Helical" evidence="6">
    <location>
        <begin position="243"/>
        <end position="264"/>
    </location>
</feature>
<evidence type="ECO:0000313" key="9">
    <source>
        <dbReference type="Proteomes" id="UP000073604"/>
    </source>
</evidence>
<feature type="domain" description="EamA" evidence="7">
    <location>
        <begin position="152"/>
        <end position="287"/>
    </location>
</feature>
<feature type="transmembrane region" description="Helical" evidence="6">
    <location>
        <begin position="180"/>
        <end position="199"/>
    </location>
</feature>
<dbReference type="STRING" id="53952.A0127_08600"/>
<dbReference type="OrthoDB" id="29208at2157"/>
<dbReference type="KEGG" id="tpep:A0127_08600"/>
<dbReference type="EMBL" id="CP014750">
    <property type="protein sequence ID" value="AMQ19219.1"/>
    <property type="molecule type" value="Genomic_DNA"/>
</dbReference>
<proteinExistence type="predicted"/>
<keyword evidence="9" id="KW-1185">Reference proteome</keyword>
<gene>
    <name evidence="8" type="ORF">A0127_08600</name>
</gene>
<dbReference type="InterPro" id="IPR050638">
    <property type="entry name" value="AA-Vitamin_Transporters"/>
</dbReference>
<evidence type="ECO:0000259" key="7">
    <source>
        <dbReference type="Pfam" id="PF00892"/>
    </source>
</evidence>
<feature type="transmembrane region" description="Helical" evidence="6">
    <location>
        <begin position="271"/>
        <end position="287"/>
    </location>
</feature>
<organism evidence="8 9">
    <name type="scientific">Thermococcus peptonophilus</name>
    <dbReference type="NCBI Taxonomy" id="53952"/>
    <lineage>
        <taxon>Archaea</taxon>
        <taxon>Methanobacteriati</taxon>
        <taxon>Methanobacteriota</taxon>
        <taxon>Thermococci</taxon>
        <taxon>Thermococcales</taxon>
        <taxon>Thermococcaceae</taxon>
        <taxon>Thermococcus</taxon>
    </lineage>
</organism>
<evidence type="ECO:0000256" key="6">
    <source>
        <dbReference type="SAM" id="Phobius"/>
    </source>
</evidence>
<dbReference type="AlphaFoldDB" id="A0A142CWR7"/>
<keyword evidence="5 6" id="KW-0472">Membrane</keyword>
<evidence type="ECO:0000256" key="5">
    <source>
        <dbReference type="ARBA" id="ARBA00023136"/>
    </source>
</evidence>
<feature type="transmembrane region" description="Helical" evidence="6">
    <location>
        <begin position="152"/>
        <end position="174"/>
    </location>
</feature>
<protein>
    <submittedName>
        <fullName evidence="8">Permease</fullName>
    </submittedName>
</protein>
<dbReference type="GeneID" id="27140603"/>
<evidence type="ECO:0000313" key="8">
    <source>
        <dbReference type="EMBL" id="AMQ19219.1"/>
    </source>
</evidence>
<feature type="transmembrane region" description="Helical" evidence="6">
    <location>
        <begin position="122"/>
        <end position="140"/>
    </location>
</feature>
<dbReference type="SUPFAM" id="SSF103481">
    <property type="entry name" value="Multidrug resistance efflux transporter EmrE"/>
    <property type="match status" value="2"/>
</dbReference>
<dbReference type="Pfam" id="PF00892">
    <property type="entry name" value="EamA"/>
    <property type="match status" value="2"/>
</dbReference>
<evidence type="ECO:0000256" key="3">
    <source>
        <dbReference type="ARBA" id="ARBA00022692"/>
    </source>
</evidence>
<sequence>MNSLMIGILAALVSAFSWASATILVRIGLKRLSPISANILRLYVAALTFLGIFLVTNNMGVFGLSPRLLLVAFISAQFGFVIGDYFYFSALKRMGVSRTVPITSTYPLWTILWAVLLLSRKVSIQVVIGALLVVTAIILVRRAEEEEQVDGLGFVYALLAPISWSVAITLLDYLSSDVPVLQLAGIRMMFAAMGITILLPKYHGEIRSITLGEFLTISGAAVLGLILGQYLFVYSVSKVGSPIAAPVSAINPIISSLLAVLLLGEKPNRRIFEGLALAVMGIILISTG</sequence>
<dbReference type="RefSeq" id="WP_062390377.1">
    <property type="nucleotide sequence ID" value="NZ_CP014750.1"/>
</dbReference>
<feature type="transmembrane region" description="Helical" evidence="6">
    <location>
        <begin position="6"/>
        <end position="27"/>
    </location>
</feature>
<feature type="transmembrane region" description="Helical" evidence="6">
    <location>
        <begin position="99"/>
        <end position="116"/>
    </location>
</feature>
<name>A0A142CWR7_9EURY</name>
<evidence type="ECO:0000256" key="1">
    <source>
        <dbReference type="ARBA" id="ARBA00004651"/>
    </source>
</evidence>
<dbReference type="PANTHER" id="PTHR32322">
    <property type="entry name" value="INNER MEMBRANE TRANSPORTER"/>
    <property type="match status" value="1"/>
</dbReference>
<comment type="subcellular location">
    <subcellularLocation>
        <location evidence="1">Cell membrane</location>
        <topology evidence="1">Multi-pass membrane protein</topology>
    </subcellularLocation>
</comment>
<feature type="domain" description="EamA" evidence="7">
    <location>
        <begin position="5"/>
        <end position="140"/>
    </location>
</feature>
<keyword evidence="4 6" id="KW-1133">Transmembrane helix</keyword>
<dbReference type="InterPro" id="IPR000620">
    <property type="entry name" value="EamA_dom"/>
</dbReference>
<dbReference type="Proteomes" id="UP000073604">
    <property type="component" value="Chromosome"/>
</dbReference>
<dbReference type="PANTHER" id="PTHR32322:SF18">
    <property type="entry name" value="S-ADENOSYLMETHIONINE_S-ADENOSYLHOMOCYSTEINE TRANSPORTER"/>
    <property type="match status" value="1"/>
</dbReference>
<dbReference type="InterPro" id="IPR037185">
    <property type="entry name" value="EmrE-like"/>
</dbReference>
<evidence type="ECO:0000256" key="4">
    <source>
        <dbReference type="ARBA" id="ARBA00022989"/>
    </source>
</evidence>
<feature type="transmembrane region" description="Helical" evidence="6">
    <location>
        <begin position="39"/>
        <end position="56"/>
    </location>
</feature>
<dbReference type="Gene3D" id="1.10.3730.20">
    <property type="match status" value="1"/>
</dbReference>
<keyword evidence="3 6" id="KW-0812">Transmembrane</keyword>
<evidence type="ECO:0000256" key="2">
    <source>
        <dbReference type="ARBA" id="ARBA00022475"/>
    </source>
</evidence>
<reference evidence="9" key="1">
    <citation type="submission" date="2016-03" db="EMBL/GenBank/DDBJ databases">
        <authorList>
            <person name="Oger P.M."/>
        </authorList>
    </citation>
    <scope>NUCLEOTIDE SEQUENCE [LARGE SCALE GENOMIC DNA]</scope>
    <source>
        <strain evidence="9">OG-1</strain>
    </source>
</reference>
<keyword evidence="2" id="KW-1003">Cell membrane</keyword>
<feature type="transmembrane region" description="Helical" evidence="6">
    <location>
        <begin position="68"/>
        <end position="87"/>
    </location>
</feature>
<feature type="transmembrane region" description="Helical" evidence="6">
    <location>
        <begin position="211"/>
        <end position="231"/>
    </location>
</feature>